<dbReference type="VEuPathDB" id="FungiDB:GGTG_08429"/>
<dbReference type="HOGENOM" id="CLU_1845230_0_0_1"/>
<keyword evidence="4" id="KW-1185">Reference proteome</keyword>
<dbReference type="AlphaFoldDB" id="J3P4J2"/>
<reference evidence="2" key="3">
    <citation type="submission" date="2010-09" db="EMBL/GenBank/DDBJ databases">
        <title>Annotation of Gaeumannomyces graminis var. tritici R3-111a-1.</title>
        <authorList>
            <consortium name="The Broad Institute Genome Sequencing Platform"/>
            <person name="Ma L.-J."/>
            <person name="Dead R."/>
            <person name="Young S.K."/>
            <person name="Zeng Q."/>
            <person name="Gargeya S."/>
            <person name="Fitzgerald M."/>
            <person name="Haas B."/>
            <person name="Abouelleil A."/>
            <person name="Alvarado L."/>
            <person name="Arachchi H.M."/>
            <person name="Berlin A."/>
            <person name="Brown A."/>
            <person name="Chapman S.B."/>
            <person name="Chen Z."/>
            <person name="Dunbar C."/>
            <person name="Freedman E."/>
            <person name="Gearin G."/>
            <person name="Gellesch M."/>
            <person name="Goldberg J."/>
            <person name="Griggs A."/>
            <person name="Gujja S."/>
            <person name="Heiman D."/>
            <person name="Howarth C."/>
            <person name="Larson L."/>
            <person name="Lui A."/>
            <person name="MacDonald P.J.P."/>
            <person name="Mehta T."/>
            <person name="Montmayeur A."/>
            <person name="Murphy C."/>
            <person name="Neiman D."/>
            <person name="Pearson M."/>
            <person name="Priest M."/>
            <person name="Roberts A."/>
            <person name="Saif S."/>
            <person name="Shea T."/>
            <person name="Shenoy N."/>
            <person name="Sisk P."/>
            <person name="Stolte C."/>
            <person name="Sykes S."/>
            <person name="Yandava C."/>
            <person name="Wortman J."/>
            <person name="Nusbaum C."/>
            <person name="Birren B."/>
        </authorList>
    </citation>
    <scope>NUCLEOTIDE SEQUENCE</scope>
    <source>
        <strain evidence="2">R3-111a-1</strain>
    </source>
</reference>
<sequence length="139" mass="14647">MTMYCSAASPPPSASRRLSMSADMAPQQHADDEVVGVRDVWAGLPRAYGREAVERRHGFFDVEKPDGPSAATASTSFLETEQDERRQGVGDLGVVLAWQLEAEEELGCLVVISADGVSDGGLELLAASAPAVTRGISAD</sequence>
<dbReference type="Proteomes" id="UP000006039">
    <property type="component" value="Unassembled WGS sequence"/>
</dbReference>
<gene>
    <name evidence="3" type="primary">20348887</name>
    <name evidence="2" type="ORF">GGTG_08429</name>
</gene>
<name>J3P4J2_GAET3</name>
<evidence type="ECO:0000256" key="1">
    <source>
        <dbReference type="SAM" id="MobiDB-lite"/>
    </source>
</evidence>
<reference evidence="3" key="5">
    <citation type="submission" date="2018-04" db="UniProtKB">
        <authorList>
            <consortium name="EnsemblFungi"/>
        </authorList>
    </citation>
    <scope>IDENTIFICATION</scope>
    <source>
        <strain evidence="3">R3-111a-1</strain>
    </source>
</reference>
<feature type="region of interest" description="Disordered" evidence="1">
    <location>
        <begin position="1"/>
        <end position="31"/>
    </location>
</feature>
<organism evidence="2">
    <name type="scientific">Gaeumannomyces tritici (strain R3-111a-1)</name>
    <name type="common">Wheat and barley take-all root rot fungus</name>
    <name type="synonym">Gaeumannomyces graminis var. tritici</name>
    <dbReference type="NCBI Taxonomy" id="644352"/>
    <lineage>
        <taxon>Eukaryota</taxon>
        <taxon>Fungi</taxon>
        <taxon>Dikarya</taxon>
        <taxon>Ascomycota</taxon>
        <taxon>Pezizomycotina</taxon>
        <taxon>Sordariomycetes</taxon>
        <taxon>Sordariomycetidae</taxon>
        <taxon>Magnaporthales</taxon>
        <taxon>Magnaporthaceae</taxon>
        <taxon>Gaeumannomyces</taxon>
    </lineage>
</organism>
<evidence type="ECO:0000313" key="4">
    <source>
        <dbReference type="Proteomes" id="UP000006039"/>
    </source>
</evidence>
<dbReference type="EMBL" id="GL385398">
    <property type="protein sequence ID" value="EJT74589.1"/>
    <property type="molecule type" value="Genomic_DNA"/>
</dbReference>
<proteinExistence type="predicted"/>
<dbReference type="RefSeq" id="XP_009224533.1">
    <property type="nucleotide sequence ID" value="XM_009226269.1"/>
</dbReference>
<accession>J3P4J2</accession>
<dbReference type="GeneID" id="20348887"/>
<reference evidence="4" key="1">
    <citation type="submission" date="2010-07" db="EMBL/GenBank/DDBJ databases">
        <title>The genome sequence of Gaeumannomyces graminis var. tritici strain R3-111a-1.</title>
        <authorList>
            <consortium name="The Broad Institute Genome Sequencing Platform"/>
            <person name="Ma L.-J."/>
            <person name="Dead R."/>
            <person name="Young S."/>
            <person name="Zeng Q."/>
            <person name="Koehrsen M."/>
            <person name="Alvarado L."/>
            <person name="Berlin A."/>
            <person name="Chapman S.B."/>
            <person name="Chen Z."/>
            <person name="Freedman E."/>
            <person name="Gellesch M."/>
            <person name="Goldberg J."/>
            <person name="Griggs A."/>
            <person name="Gujja S."/>
            <person name="Heilman E.R."/>
            <person name="Heiman D."/>
            <person name="Hepburn T."/>
            <person name="Howarth C."/>
            <person name="Jen D."/>
            <person name="Larson L."/>
            <person name="Mehta T."/>
            <person name="Neiman D."/>
            <person name="Pearson M."/>
            <person name="Roberts A."/>
            <person name="Saif S."/>
            <person name="Shea T."/>
            <person name="Shenoy N."/>
            <person name="Sisk P."/>
            <person name="Stolte C."/>
            <person name="Sykes S."/>
            <person name="Walk T."/>
            <person name="White J."/>
            <person name="Yandava C."/>
            <person name="Haas B."/>
            <person name="Nusbaum C."/>
            <person name="Birren B."/>
        </authorList>
    </citation>
    <scope>NUCLEOTIDE SEQUENCE [LARGE SCALE GENOMIC DNA]</scope>
    <source>
        <strain evidence="4">R3-111a-1</strain>
    </source>
</reference>
<evidence type="ECO:0000313" key="2">
    <source>
        <dbReference type="EMBL" id="EJT74589.1"/>
    </source>
</evidence>
<evidence type="ECO:0000313" key="3">
    <source>
        <dbReference type="EnsemblFungi" id="EJT74589"/>
    </source>
</evidence>
<feature type="region of interest" description="Disordered" evidence="1">
    <location>
        <begin position="59"/>
        <end position="84"/>
    </location>
</feature>
<reference evidence="3" key="4">
    <citation type="journal article" date="2015" name="G3 (Bethesda)">
        <title>Genome sequences of three phytopathogenic species of the Magnaporthaceae family of fungi.</title>
        <authorList>
            <person name="Okagaki L.H."/>
            <person name="Nunes C.C."/>
            <person name="Sailsbery J."/>
            <person name="Clay B."/>
            <person name="Brown D."/>
            <person name="John T."/>
            <person name="Oh Y."/>
            <person name="Young N."/>
            <person name="Fitzgerald M."/>
            <person name="Haas B.J."/>
            <person name="Zeng Q."/>
            <person name="Young S."/>
            <person name="Adiconis X."/>
            <person name="Fan L."/>
            <person name="Levin J.Z."/>
            <person name="Mitchell T.K."/>
            <person name="Okubara P.A."/>
            <person name="Farman M.L."/>
            <person name="Kohn L.M."/>
            <person name="Birren B."/>
            <person name="Ma L.-J."/>
            <person name="Dean R.A."/>
        </authorList>
    </citation>
    <scope>NUCLEOTIDE SEQUENCE</scope>
    <source>
        <strain evidence="3">R3-111a-1</strain>
    </source>
</reference>
<protein>
    <submittedName>
        <fullName evidence="2 3">Uncharacterized protein</fullName>
    </submittedName>
</protein>
<reference evidence="2" key="2">
    <citation type="submission" date="2010-07" db="EMBL/GenBank/DDBJ databases">
        <authorList>
            <consortium name="The Broad Institute Genome Sequencing Platform"/>
            <consortium name="Broad Institute Genome Sequencing Center for Infectious Disease"/>
            <person name="Ma L.-J."/>
            <person name="Dead R."/>
            <person name="Young S."/>
            <person name="Zeng Q."/>
            <person name="Koehrsen M."/>
            <person name="Alvarado L."/>
            <person name="Berlin A."/>
            <person name="Chapman S.B."/>
            <person name="Chen Z."/>
            <person name="Freedman E."/>
            <person name="Gellesch M."/>
            <person name="Goldberg J."/>
            <person name="Griggs A."/>
            <person name="Gujja S."/>
            <person name="Heilman E.R."/>
            <person name="Heiman D."/>
            <person name="Hepburn T."/>
            <person name="Howarth C."/>
            <person name="Jen D."/>
            <person name="Larson L."/>
            <person name="Mehta T."/>
            <person name="Neiman D."/>
            <person name="Pearson M."/>
            <person name="Roberts A."/>
            <person name="Saif S."/>
            <person name="Shea T."/>
            <person name="Shenoy N."/>
            <person name="Sisk P."/>
            <person name="Stolte C."/>
            <person name="Sykes S."/>
            <person name="Walk T."/>
            <person name="White J."/>
            <person name="Yandava C."/>
            <person name="Haas B."/>
            <person name="Nusbaum C."/>
            <person name="Birren B."/>
        </authorList>
    </citation>
    <scope>NUCLEOTIDE SEQUENCE</scope>
    <source>
        <strain evidence="2">R3-111a-1</strain>
    </source>
</reference>
<dbReference type="EnsemblFungi" id="EJT74589">
    <property type="protein sequence ID" value="EJT74589"/>
    <property type="gene ID" value="GGTG_08429"/>
</dbReference>